<organism evidence="3 4">
    <name type="scientific">Paenirhodobacter huangdaonensis</name>
    <dbReference type="NCBI Taxonomy" id="2501515"/>
    <lineage>
        <taxon>Bacteria</taxon>
        <taxon>Pseudomonadati</taxon>
        <taxon>Pseudomonadota</taxon>
        <taxon>Alphaproteobacteria</taxon>
        <taxon>Rhodobacterales</taxon>
        <taxon>Rhodobacter group</taxon>
        <taxon>Paenirhodobacter</taxon>
    </lineage>
</organism>
<keyword evidence="4" id="KW-1185">Reference proteome</keyword>
<accession>A0A3S3NB09</accession>
<name>A0A3S3NB09_9RHOB</name>
<dbReference type="PANTHER" id="PTHR35869:SF1">
    <property type="entry name" value="OUTER-MEMBRANE LIPOPROTEIN CARRIER PROTEIN"/>
    <property type="match status" value="1"/>
</dbReference>
<dbReference type="Pfam" id="PF03548">
    <property type="entry name" value="LolA"/>
    <property type="match status" value="1"/>
</dbReference>
<proteinExistence type="predicted"/>
<dbReference type="Gene3D" id="2.50.20.10">
    <property type="entry name" value="Lipoprotein localisation LolA/LolB/LppX"/>
    <property type="match status" value="1"/>
</dbReference>
<evidence type="ECO:0000256" key="2">
    <source>
        <dbReference type="SAM" id="SignalP"/>
    </source>
</evidence>
<keyword evidence="1 2" id="KW-0732">Signal</keyword>
<evidence type="ECO:0000313" key="4">
    <source>
        <dbReference type="Proteomes" id="UP000288071"/>
    </source>
</evidence>
<feature type="signal peptide" evidence="2">
    <location>
        <begin position="1"/>
        <end position="22"/>
    </location>
</feature>
<dbReference type="Proteomes" id="UP000288071">
    <property type="component" value="Unassembled WGS sequence"/>
</dbReference>
<dbReference type="PANTHER" id="PTHR35869">
    <property type="entry name" value="OUTER-MEMBRANE LIPOPROTEIN CARRIER PROTEIN"/>
    <property type="match status" value="1"/>
</dbReference>
<dbReference type="CDD" id="cd16325">
    <property type="entry name" value="LolA"/>
    <property type="match status" value="1"/>
</dbReference>
<comment type="caution">
    <text evidence="3">The sequence shown here is derived from an EMBL/GenBank/DDBJ whole genome shotgun (WGS) entry which is preliminary data.</text>
</comment>
<evidence type="ECO:0000313" key="3">
    <source>
        <dbReference type="EMBL" id="RWR52820.1"/>
    </source>
</evidence>
<reference evidence="3" key="2">
    <citation type="submission" date="2019-01" db="EMBL/GenBank/DDBJ databases">
        <authorList>
            <person name="Li Y."/>
        </authorList>
    </citation>
    <scope>NUCLEOTIDE SEQUENCE [LARGE SCALE GENOMIC DNA]</scope>
    <source>
        <strain evidence="3">CGMCC 1.12963</strain>
    </source>
</reference>
<protein>
    <submittedName>
        <fullName evidence="3">Outer membrane lipoprotein carrier protein LolA</fullName>
    </submittedName>
</protein>
<feature type="chain" id="PRO_5018636267" evidence="2">
    <location>
        <begin position="23"/>
        <end position="199"/>
    </location>
</feature>
<dbReference type="AlphaFoldDB" id="A0A3S3NB09"/>
<dbReference type="InterPro" id="IPR004564">
    <property type="entry name" value="OM_lipoprot_carrier_LolA-like"/>
</dbReference>
<reference evidence="3" key="1">
    <citation type="submission" date="2019-01" db="EMBL/GenBank/DDBJ databases">
        <title>Sinorhodobacter populi sp. nov. isolated from the symptomatic bark tissue of Populus euramericana canker.</title>
        <authorList>
            <person name="Xu G."/>
        </authorList>
    </citation>
    <scope>NUCLEOTIDE SEQUENCE [LARGE SCALE GENOMIC DNA]</scope>
    <source>
        <strain evidence="3">CGMCC 1.12963</strain>
    </source>
</reference>
<evidence type="ECO:0000256" key="1">
    <source>
        <dbReference type="ARBA" id="ARBA00022729"/>
    </source>
</evidence>
<dbReference type="EMBL" id="SAVA01000004">
    <property type="protein sequence ID" value="RWR52820.1"/>
    <property type="molecule type" value="Genomic_DNA"/>
</dbReference>
<dbReference type="SUPFAM" id="SSF89392">
    <property type="entry name" value="Prokaryotic lipoproteins and lipoprotein localization factors"/>
    <property type="match status" value="1"/>
</dbReference>
<dbReference type="RefSeq" id="WP_128156084.1">
    <property type="nucleotide sequence ID" value="NZ_JBHSOM010000020.1"/>
</dbReference>
<sequence length="199" mass="21227">MTLLRLALAPVFALLLAVPAFAGALSLDQISTYLNGLETAQADFLQVNADGSTAKGVLYIKRPGRARFEYATDKTLVMASGGQVAIFDPKSNQPAEQYPLARTPLNLILAPTVDLGRAKMVVGRESDATTTTIVAQDPDHPEYGTIRLVFTNAPVALKQWIITDDSGAKTAVVLSGLKTGVDLGARLFSIKAELDARKK</sequence>
<keyword evidence="3" id="KW-0449">Lipoprotein</keyword>
<dbReference type="InterPro" id="IPR029046">
    <property type="entry name" value="LolA/LolB/LppX"/>
</dbReference>
<gene>
    <name evidence="3" type="ORF">EOW66_09155</name>
</gene>